<feature type="domain" description="Polymerase nucleotidyl transferase" evidence="1">
    <location>
        <begin position="11"/>
        <end position="47"/>
    </location>
</feature>
<evidence type="ECO:0000259" key="1">
    <source>
        <dbReference type="Pfam" id="PF01909"/>
    </source>
</evidence>
<keyword evidence="3" id="KW-1185">Reference proteome</keyword>
<dbReference type="RefSeq" id="WP_210853480.1">
    <property type="nucleotide sequence ID" value="NZ_JAGQDD010000004.1"/>
</dbReference>
<proteinExistence type="predicted"/>
<dbReference type="InterPro" id="IPR002934">
    <property type="entry name" value="Polymerase_NTP_transf_dom"/>
</dbReference>
<dbReference type="Pfam" id="PF01909">
    <property type="entry name" value="NTP_transf_2"/>
    <property type="match status" value="1"/>
</dbReference>
<name>A0A941BGJ4_9BURK</name>
<gene>
    <name evidence="2" type="ORF">KAK03_08885</name>
</gene>
<dbReference type="InterPro" id="IPR043519">
    <property type="entry name" value="NT_sf"/>
</dbReference>
<organism evidence="2 3">
    <name type="scientific">Ideonella alba</name>
    <dbReference type="NCBI Taxonomy" id="2824118"/>
    <lineage>
        <taxon>Bacteria</taxon>
        <taxon>Pseudomonadati</taxon>
        <taxon>Pseudomonadota</taxon>
        <taxon>Betaproteobacteria</taxon>
        <taxon>Burkholderiales</taxon>
        <taxon>Sphaerotilaceae</taxon>
        <taxon>Ideonella</taxon>
    </lineage>
</organism>
<evidence type="ECO:0000313" key="2">
    <source>
        <dbReference type="EMBL" id="MBQ0930603.1"/>
    </source>
</evidence>
<evidence type="ECO:0000313" key="3">
    <source>
        <dbReference type="Proteomes" id="UP000676246"/>
    </source>
</evidence>
<dbReference type="SUPFAM" id="SSF81301">
    <property type="entry name" value="Nucleotidyltransferase"/>
    <property type="match status" value="1"/>
</dbReference>
<protein>
    <submittedName>
        <fullName evidence="2">Nucleotidyltransferase domain-containing protein</fullName>
    </submittedName>
</protein>
<reference evidence="2 3" key="1">
    <citation type="submission" date="2021-04" db="EMBL/GenBank/DDBJ databases">
        <title>The genome sequence of Ideonella sp. 3Y2.</title>
        <authorList>
            <person name="Liu Y."/>
        </authorList>
    </citation>
    <scope>NUCLEOTIDE SEQUENCE [LARGE SCALE GENOMIC DNA]</scope>
    <source>
        <strain evidence="2 3">3Y2</strain>
    </source>
</reference>
<accession>A0A941BGJ4</accession>
<dbReference type="GO" id="GO:0016779">
    <property type="term" value="F:nucleotidyltransferase activity"/>
    <property type="evidence" value="ECO:0007669"/>
    <property type="project" value="InterPro"/>
</dbReference>
<dbReference type="AlphaFoldDB" id="A0A941BGJ4"/>
<sequence>MTPTAMVEAICQELVSSHGVHTILLYGSHADGTATDDSDLDIAAFGTVVQAFRIARQEGPVYLDVWVYPEADLSQASAESLRLRGSQILLQRGALATTFLDRLDALYRQGPERLSANEVAARDVWAHKMLARSARGDAEAHYRRVWLLQALLEDYFHKRGLWFEGPKKALRWLQAFDRPAYEAYCLALEPGASQQAIADLVRLLAGQGHA</sequence>
<comment type="caution">
    <text evidence="2">The sequence shown here is derived from an EMBL/GenBank/DDBJ whole genome shotgun (WGS) entry which is preliminary data.</text>
</comment>
<dbReference type="EMBL" id="JAGQDD010000004">
    <property type="protein sequence ID" value="MBQ0930603.1"/>
    <property type="molecule type" value="Genomic_DNA"/>
</dbReference>
<dbReference type="Proteomes" id="UP000676246">
    <property type="component" value="Unassembled WGS sequence"/>
</dbReference>
<dbReference type="CDD" id="cd05403">
    <property type="entry name" value="NT_KNTase_like"/>
    <property type="match status" value="1"/>
</dbReference>
<dbReference type="Gene3D" id="3.30.460.10">
    <property type="entry name" value="Beta Polymerase, domain 2"/>
    <property type="match status" value="1"/>
</dbReference>